<evidence type="ECO:0000256" key="1">
    <source>
        <dbReference type="ARBA" id="ARBA00004230"/>
    </source>
</evidence>
<evidence type="ECO:0000256" key="5">
    <source>
        <dbReference type="ARBA" id="ARBA00022846"/>
    </source>
</evidence>
<sequence>MSSKRSKRRKEAKSKEVKKDLTPQFVNCDLADNKYSGIIREDHLGSQFLEGLASTYIWSTGTKYEGPFIASQIEGRGKFTWPDGSKYEDCVYQGSKCRPRSTATVVHVTAVVPSAVIAGRTYGWTKEWPELQTRCITLFCTVMDAGSGDGAYEALDGPLSCLFRAVWPWHVDLEGKTRYDGQWLDGKRHGQGKLTYSSDTTSYYDGGWQAGQKHGHGKQLWPSGNCYEGEWKLGKMSGQGTMIWRNGTSAEVYTGEWVDNCPHGEGTHTWLTMDPSTDAATTESWLNRPASPPSAQVTGSPGINSQQELRRHEAQIHATQQLNNRYTGQWVWGRREGTGTFYYANGAYYHGEWKSNVKEGHGRHTFDDGKVYDGKFEVDRMVDYSRPEPSSKGLDDNPICGCTDISDMEVILRPSDKAGFTQTPGSGYSDPTKILHGKGIYNVLLRNLGDLREGYSRSRSVQPQLGEDPHVMTLVQFWSLARDSGVLTPQSSIARFDRAIFSGPRHQSEMAPEDEQELEDLFPPSDKMATISLPRTGSSSSSKTVEACRQVVVAESKEQEFWDEATEALYDLFEAGGASGSQALGKKFLRSSASDGNLVHIHAPARPLLFRQFLESFVRMAPMRFPKEQGLEQQVMRLFKEQVAPCLKTVSGSKSEGGGLISMLANFRRPASSAFGLFTQPEVREVVHELEPVLWKIFVELSGDAGANEAVKSIRGGGIFSGSGGLGANPSNRKVCA</sequence>
<evidence type="ECO:0000256" key="6">
    <source>
        <dbReference type="ARBA" id="ARBA00023069"/>
    </source>
</evidence>
<keyword evidence="4" id="KW-0677">Repeat</keyword>
<feature type="region of interest" description="Disordered" evidence="9">
    <location>
        <begin position="283"/>
        <end position="310"/>
    </location>
</feature>
<accession>A0A812VAE7</accession>
<name>A0A812VAE7_9DINO</name>
<evidence type="ECO:0000256" key="4">
    <source>
        <dbReference type="ARBA" id="ARBA00022737"/>
    </source>
</evidence>
<evidence type="ECO:0000256" key="3">
    <source>
        <dbReference type="ARBA" id="ARBA00022490"/>
    </source>
</evidence>
<reference evidence="10" key="1">
    <citation type="submission" date="2021-02" db="EMBL/GenBank/DDBJ databases">
        <authorList>
            <person name="Dougan E. K."/>
            <person name="Rhodes N."/>
            <person name="Thang M."/>
            <person name="Chan C."/>
        </authorList>
    </citation>
    <scope>NUCLEOTIDE SEQUENCE</scope>
</reference>
<protein>
    <submittedName>
        <fullName evidence="10">RSPH10B protein</fullName>
    </submittedName>
</protein>
<evidence type="ECO:0000313" key="10">
    <source>
        <dbReference type="EMBL" id="CAE7611247.1"/>
    </source>
</evidence>
<keyword evidence="6" id="KW-0969">Cilium</keyword>
<dbReference type="PANTHER" id="PTHR46613:SF1">
    <property type="entry name" value="RADIAL SPOKE HEAD 10 HOMOLOG B-RELATED"/>
    <property type="match status" value="1"/>
</dbReference>
<keyword evidence="11" id="KW-1185">Reference proteome</keyword>
<evidence type="ECO:0000256" key="9">
    <source>
        <dbReference type="SAM" id="MobiDB-lite"/>
    </source>
</evidence>
<dbReference type="AlphaFoldDB" id="A0A812VAE7"/>
<dbReference type="OrthoDB" id="294378at2759"/>
<keyword evidence="7" id="KW-0206">Cytoskeleton</keyword>
<proteinExistence type="predicted"/>
<comment type="subcellular location">
    <subcellularLocation>
        <location evidence="1">Cell projection</location>
        <location evidence="1">Cilium</location>
        <location evidence="1">Flagellum</location>
    </subcellularLocation>
    <subcellularLocation>
        <location evidence="2">Cytoplasm</location>
        <location evidence="2">Cytoskeleton</location>
        <location evidence="2">Cilium axoneme</location>
    </subcellularLocation>
</comment>
<dbReference type="InterPro" id="IPR003409">
    <property type="entry name" value="MORN"/>
</dbReference>
<dbReference type="Gene3D" id="2.20.110.10">
    <property type="entry name" value="Histone H3 K4-specific methyltransferase SET7/9 N-terminal domain"/>
    <property type="match status" value="3"/>
</dbReference>
<gene>
    <name evidence="10" type="primary">RSPH10B</name>
    <name evidence="10" type="ORF">SNAT2548_LOCUS34747</name>
</gene>
<dbReference type="SMART" id="SM00698">
    <property type="entry name" value="MORN"/>
    <property type="match status" value="7"/>
</dbReference>
<dbReference type="GO" id="GO:0031514">
    <property type="term" value="C:motile cilium"/>
    <property type="evidence" value="ECO:0007669"/>
    <property type="project" value="UniProtKB-SubCell"/>
</dbReference>
<evidence type="ECO:0000256" key="7">
    <source>
        <dbReference type="ARBA" id="ARBA00023212"/>
    </source>
</evidence>
<dbReference type="Pfam" id="PF02493">
    <property type="entry name" value="MORN"/>
    <property type="match status" value="7"/>
</dbReference>
<evidence type="ECO:0000256" key="2">
    <source>
        <dbReference type="ARBA" id="ARBA00004430"/>
    </source>
</evidence>
<dbReference type="SUPFAM" id="SSF82185">
    <property type="entry name" value="Histone H3 K4-specific methyltransferase SET7/9 N-terminal domain"/>
    <property type="match status" value="3"/>
</dbReference>
<dbReference type="Proteomes" id="UP000604046">
    <property type="component" value="Unassembled WGS sequence"/>
</dbReference>
<comment type="caution">
    <text evidence="10">The sequence shown here is derived from an EMBL/GenBank/DDBJ whole genome shotgun (WGS) entry which is preliminary data.</text>
</comment>
<keyword evidence="3" id="KW-0963">Cytoplasm</keyword>
<keyword evidence="5" id="KW-0282">Flagellum</keyword>
<evidence type="ECO:0000256" key="8">
    <source>
        <dbReference type="ARBA" id="ARBA00023273"/>
    </source>
</evidence>
<evidence type="ECO:0000313" key="11">
    <source>
        <dbReference type="Proteomes" id="UP000604046"/>
    </source>
</evidence>
<dbReference type="EMBL" id="CAJNDS010002827">
    <property type="protein sequence ID" value="CAE7611247.1"/>
    <property type="molecule type" value="Genomic_DNA"/>
</dbReference>
<dbReference type="PANTHER" id="PTHR46613">
    <property type="entry name" value="RADIAL SPOKE HEAD 10 HOMOLOG B-RELATED"/>
    <property type="match status" value="1"/>
</dbReference>
<feature type="compositionally biased region" description="Polar residues" evidence="9">
    <location>
        <begin position="293"/>
        <end position="307"/>
    </location>
</feature>
<organism evidence="10 11">
    <name type="scientific">Symbiodinium natans</name>
    <dbReference type="NCBI Taxonomy" id="878477"/>
    <lineage>
        <taxon>Eukaryota</taxon>
        <taxon>Sar</taxon>
        <taxon>Alveolata</taxon>
        <taxon>Dinophyceae</taxon>
        <taxon>Suessiales</taxon>
        <taxon>Symbiodiniaceae</taxon>
        <taxon>Symbiodinium</taxon>
    </lineage>
</organism>
<dbReference type="GO" id="GO:0005930">
    <property type="term" value="C:axoneme"/>
    <property type="evidence" value="ECO:0007669"/>
    <property type="project" value="UniProtKB-SubCell"/>
</dbReference>
<keyword evidence="8" id="KW-0966">Cell projection</keyword>